<keyword evidence="4" id="KW-0963">Cytoplasm</keyword>
<dbReference type="HAMAP" id="MF_01925">
    <property type="entry name" value="P5C_reductase"/>
    <property type="match status" value="1"/>
</dbReference>
<gene>
    <name evidence="4 9" type="primary">proC</name>
    <name evidence="9" type="ORF">FCK90_06730</name>
</gene>
<protein>
    <recommendedName>
        <fullName evidence="4 5">Pyrroline-5-carboxylate reductase</fullName>
        <shortName evidence="4">P5C reductase</shortName>
        <shortName evidence="4">P5CR</shortName>
        <ecNumber evidence="4 5">1.5.1.2</ecNumber>
    </recommendedName>
    <alternativeName>
        <fullName evidence="4">PCA reductase</fullName>
    </alternativeName>
</protein>
<dbReference type="UniPathway" id="UPA00098">
    <property type="reaction ID" value="UER00361"/>
</dbReference>
<dbReference type="InterPro" id="IPR036291">
    <property type="entry name" value="NAD(P)-bd_dom_sf"/>
</dbReference>
<feature type="domain" description="Pyrroline-5-carboxylate reductase catalytic N-terminal" evidence="7">
    <location>
        <begin position="7"/>
        <end position="99"/>
    </location>
</feature>
<feature type="domain" description="Pyrroline-5-carboxylate reductase dimerisation" evidence="8">
    <location>
        <begin position="163"/>
        <end position="258"/>
    </location>
</feature>
<comment type="pathway">
    <text evidence="4">Amino-acid biosynthesis; L-proline biosynthesis; L-proline from L-glutamate 5-semialdehyde: step 1/1.</text>
</comment>
<name>A0A5J5KY38_9MICC</name>
<comment type="caution">
    <text evidence="9">The sequence shown here is derived from an EMBL/GenBank/DDBJ whole genome shotgun (WGS) entry which is preliminary data.</text>
</comment>
<comment type="subcellular location">
    <subcellularLocation>
        <location evidence="4">Cytoplasm</location>
    </subcellularLocation>
</comment>
<keyword evidence="3 4" id="KW-0560">Oxidoreductase</keyword>
<sequence>MDDKTMVAFLGTGTMGGALLKGSLDGGLDAGSVRVTARRQSRVDELVAAHGVRGTTDNAEAATHASVVVLAVGPASIPDVLGEIAGHLTDGAVVVSIADGISLEDLRGGLPGTVSVARAMPSLAAEVGSGLTLLTFERGCADEQRNAVTALFERSGEVLEVDEEQQADLSVLSSGGPAYFFYVAAAMIEAAAIRGVNRDLGRRLVAQAMAGSAAWLQRESEAPDELRARVCAPGGAGISRIAELDERAVRAAFIDALTKDV</sequence>
<dbReference type="AlphaFoldDB" id="A0A5J5KY38"/>
<dbReference type="Gene3D" id="1.10.3730.10">
    <property type="entry name" value="ProC C-terminal domain-like"/>
    <property type="match status" value="1"/>
</dbReference>
<evidence type="ECO:0000313" key="10">
    <source>
        <dbReference type="Proteomes" id="UP000325957"/>
    </source>
</evidence>
<dbReference type="GO" id="GO:0005737">
    <property type="term" value="C:cytoplasm"/>
    <property type="evidence" value="ECO:0007669"/>
    <property type="project" value="UniProtKB-SubCell"/>
</dbReference>
<dbReference type="Pfam" id="PF14748">
    <property type="entry name" value="P5CR_dimer"/>
    <property type="match status" value="1"/>
</dbReference>
<dbReference type="EMBL" id="SZWF01000006">
    <property type="protein sequence ID" value="KAA9394589.1"/>
    <property type="molecule type" value="Genomic_DNA"/>
</dbReference>
<dbReference type="PANTHER" id="PTHR11645:SF0">
    <property type="entry name" value="PYRROLINE-5-CARBOXYLATE REDUCTASE 3"/>
    <property type="match status" value="1"/>
</dbReference>
<dbReference type="SUPFAM" id="SSF48179">
    <property type="entry name" value="6-phosphogluconate dehydrogenase C-terminal domain-like"/>
    <property type="match status" value="1"/>
</dbReference>
<evidence type="ECO:0000313" key="9">
    <source>
        <dbReference type="EMBL" id="KAA9394589.1"/>
    </source>
</evidence>
<dbReference type="InterPro" id="IPR028939">
    <property type="entry name" value="P5C_Rdtase_cat_N"/>
</dbReference>
<feature type="binding site" evidence="6">
    <location>
        <begin position="71"/>
        <end position="74"/>
    </location>
    <ligand>
        <name>NADP(+)</name>
        <dbReference type="ChEBI" id="CHEBI:58349"/>
    </ligand>
</feature>
<evidence type="ECO:0000259" key="7">
    <source>
        <dbReference type="Pfam" id="PF03807"/>
    </source>
</evidence>
<dbReference type="PANTHER" id="PTHR11645">
    <property type="entry name" value="PYRROLINE-5-CARBOXYLATE REDUCTASE"/>
    <property type="match status" value="1"/>
</dbReference>
<evidence type="ECO:0000256" key="2">
    <source>
        <dbReference type="ARBA" id="ARBA00022857"/>
    </source>
</evidence>
<evidence type="ECO:0000259" key="8">
    <source>
        <dbReference type="Pfam" id="PF14748"/>
    </source>
</evidence>
<dbReference type="InterPro" id="IPR029036">
    <property type="entry name" value="P5CR_dimer"/>
</dbReference>
<dbReference type="NCBIfam" id="TIGR00112">
    <property type="entry name" value="proC"/>
    <property type="match status" value="1"/>
</dbReference>
<evidence type="ECO:0000256" key="6">
    <source>
        <dbReference type="PIRSR" id="PIRSR000193-1"/>
    </source>
</evidence>
<comment type="catalytic activity">
    <reaction evidence="4">
        <text>L-proline + NADP(+) = (S)-1-pyrroline-5-carboxylate + NADPH + 2 H(+)</text>
        <dbReference type="Rhea" id="RHEA:14109"/>
        <dbReference type="ChEBI" id="CHEBI:15378"/>
        <dbReference type="ChEBI" id="CHEBI:17388"/>
        <dbReference type="ChEBI" id="CHEBI:57783"/>
        <dbReference type="ChEBI" id="CHEBI:58349"/>
        <dbReference type="ChEBI" id="CHEBI:60039"/>
        <dbReference type="EC" id="1.5.1.2"/>
    </reaction>
</comment>
<comment type="similarity">
    <text evidence="1 4">Belongs to the pyrroline-5-carboxylate reductase family.</text>
</comment>
<reference evidence="9 10" key="1">
    <citation type="submission" date="2019-05" db="EMBL/GenBank/DDBJ databases">
        <title>Kocuria coralli sp. nov., a novel actinobacterium isolated from coral reef seawater.</title>
        <authorList>
            <person name="Li J."/>
        </authorList>
    </citation>
    <scope>NUCLEOTIDE SEQUENCE [LARGE SCALE GENOMIC DNA]</scope>
    <source>
        <strain evidence="9 10">SCSIO 13007</strain>
    </source>
</reference>
<dbReference type="InterPro" id="IPR000304">
    <property type="entry name" value="Pyrroline-COOH_reductase"/>
</dbReference>
<organism evidence="9 10">
    <name type="scientific">Kocuria coralli</name>
    <dbReference type="NCBI Taxonomy" id="1461025"/>
    <lineage>
        <taxon>Bacteria</taxon>
        <taxon>Bacillati</taxon>
        <taxon>Actinomycetota</taxon>
        <taxon>Actinomycetes</taxon>
        <taxon>Micrococcales</taxon>
        <taxon>Micrococcaceae</taxon>
        <taxon>Kocuria</taxon>
    </lineage>
</organism>
<keyword evidence="2 4" id="KW-0521">NADP</keyword>
<dbReference type="EC" id="1.5.1.2" evidence="4 5"/>
<dbReference type="PIRSF" id="PIRSF000193">
    <property type="entry name" value="Pyrrol-5-carb_rd"/>
    <property type="match status" value="1"/>
</dbReference>
<evidence type="ECO:0000256" key="3">
    <source>
        <dbReference type="ARBA" id="ARBA00023002"/>
    </source>
</evidence>
<comment type="catalytic activity">
    <reaction evidence="4">
        <text>L-proline + NAD(+) = (S)-1-pyrroline-5-carboxylate + NADH + 2 H(+)</text>
        <dbReference type="Rhea" id="RHEA:14105"/>
        <dbReference type="ChEBI" id="CHEBI:15378"/>
        <dbReference type="ChEBI" id="CHEBI:17388"/>
        <dbReference type="ChEBI" id="CHEBI:57540"/>
        <dbReference type="ChEBI" id="CHEBI:57945"/>
        <dbReference type="ChEBI" id="CHEBI:60039"/>
        <dbReference type="EC" id="1.5.1.2"/>
    </reaction>
</comment>
<dbReference type="SUPFAM" id="SSF51735">
    <property type="entry name" value="NAD(P)-binding Rossmann-fold domains"/>
    <property type="match status" value="1"/>
</dbReference>
<evidence type="ECO:0000256" key="5">
    <source>
        <dbReference type="NCBIfam" id="TIGR00112"/>
    </source>
</evidence>
<evidence type="ECO:0000256" key="4">
    <source>
        <dbReference type="HAMAP-Rule" id="MF_01925"/>
    </source>
</evidence>
<dbReference type="OrthoDB" id="9805754at2"/>
<evidence type="ECO:0000256" key="1">
    <source>
        <dbReference type="ARBA" id="ARBA00005525"/>
    </source>
</evidence>
<accession>A0A5J5KY38</accession>
<keyword evidence="10" id="KW-1185">Reference proteome</keyword>
<feature type="binding site" evidence="6">
    <location>
        <position position="58"/>
    </location>
    <ligand>
        <name>NADPH</name>
        <dbReference type="ChEBI" id="CHEBI:57783"/>
    </ligand>
</feature>
<dbReference type="Gene3D" id="3.40.50.720">
    <property type="entry name" value="NAD(P)-binding Rossmann-like Domain"/>
    <property type="match status" value="1"/>
</dbReference>
<dbReference type="GO" id="GO:0004735">
    <property type="term" value="F:pyrroline-5-carboxylate reductase activity"/>
    <property type="evidence" value="ECO:0007669"/>
    <property type="project" value="UniProtKB-UniRule"/>
</dbReference>
<dbReference type="GO" id="GO:0055129">
    <property type="term" value="P:L-proline biosynthetic process"/>
    <property type="evidence" value="ECO:0007669"/>
    <property type="project" value="UniProtKB-UniRule"/>
</dbReference>
<dbReference type="Proteomes" id="UP000325957">
    <property type="component" value="Unassembled WGS sequence"/>
</dbReference>
<keyword evidence="4" id="KW-0641">Proline biosynthesis</keyword>
<proteinExistence type="inferred from homology"/>
<comment type="function">
    <text evidence="4">Catalyzes the reduction of 1-pyrroline-5-carboxylate (PCA) to L-proline.</text>
</comment>
<feature type="binding site" evidence="6">
    <location>
        <begin position="10"/>
        <end position="15"/>
    </location>
    <ligand>
        <name>NADP(+)</name>
        <dbReference type="ChEBI" id="CHEBI:58349"/>
    </ligand>
</feature>
<dbReference type="Pfam" id="PF03807">
    <property type="entry name" value="F420_oxidored"/>
    <property type="match status" value="1"/>
</dbReference>
<keyword evidence="4" id="KW-0028">Amino-acid biosynthesis</keyword>
<dbReference type="InterPro" id="IPR008927">
    <property type="entry name" value="6-PGluconate_DH-like_C_sf"/>
</dbReference>